<reference evidence="3" key="1">
    <citation type="journal article" date="2014" name="Int. J. Syst. Evol. Microbiol.">
        <title>Complete genome sequence of Corynebacterium casei LMG S-19264T (=DSM 44701T), isolated from a smear-ripened cheese.</title>
        <authorList>
            <consortium name="US DOE Joint Genome Institute (JGI-PGF)"/>
            <person name="Walter F."/>
            <person name="Albersmeier A."/>
            <person name="Kalinowski J."/>
            <person name="Ruckert C."/>
        </authorList>
    </citation>
    <scope>NUCLEOTIDE SEQUENCE</scope>
    <source>
        <strain evidence="3">CGMCC 4.5737</strain>
    </source>
</reference>
<name>A0A8J3C9N5_9PSEU</name>
<evidence type="ECO:0000313" key="4">
    <source>
        <dbReference type="Proteomes" id="UP000637578"/>
    </source>
</evidence>
<evidence type="ECO:0000259" key="2">
    <source>
        <dbReference type="Pfam" id="PF09990"/>
    </source>
</evidence>
<dbReference type="InterPro" id="IPR019251">
    <property type="entry name" value="DUF2231_TM"/>
</dbReference>
<evidence type="ECO:0000256" key="1">
    <source>
        <dbReference type="SAM" id="Phobius"/>
    </source>
</evidence>
<reference evidence="3" key="2">
    <citation type="submission" date="2020-09" db="EMBL/GenBank/DDBJ databases">
        <authorList>
            <person name="Sun Q."/>
            <person name="Zhou Y."/>
        </authorList>
    </citation>
    <scope>NUCLEOTIDE SEQUENCE</scope>
    <source>
        <strain evidence="3">CGMCC 4.5737</strain>
    </source>
</reference>
<feature type="transmembrane region" description="Helical" evidence="1">
    <location>
        <begin position="42"/>
        <end position="68"/>
    </location>
</feature>
<feature type="transmembrane region" description="Helical" evidence="1">
    <location>
        <begin position="80"/>
        <end position="100"/>
    </location>
</feature>
<dbReference type="RefSeq" id="WP_189055628.1">
    <property type="nucleotide sequence ID" value="NZ_BMMK01000005.1"/>
</dbReference>
<feature type="domain" description="DUF2231" evidence="2">
    <location>
        <begin position="9"/>
        <end position="144"/>
    </location>
</feature>
<proteinExistence type="predicted"/>
<comment type="caution">
    <text evidence="3">The sequence shown here is derived from an EMBL/GenBank/DDBJ whole genome shotgun (WGS) entry which is preliminary data.</text>
</comment>
<dbReference type="Pfam" id="PF09990">
    <property type="entry name" value="DUF2231"/>
    <property type="match status" value="1"/>
</dbReference>
<keyword evidence="1" id="KW-1133">Transmembrane helix</keyword>
<feature type="transmembrane region" description="Helical" evidence="1">
    <location>
        <begin position="12"/>
        <end position="36"/>
    </location>
</feature>
<gene>
    <name evidence="3" type="ORF">GCM10012275_16950</name>
</gene>
<dbReference type="AlphaFoldDB" id="A0A8J3C9N5"/>
<feature type="transmembrane region" description="Helical" evidence="1">
    <location>
        <begin position="112"/>
        <end position="131"/>
    </location>
</feature>
<evidence type="ECO:0000313" key="3">
    <source>
        <dbReference type="EMBL" id="GGM46511.1"/>
    </source>
</evidence>
<dbReference type="EMBL" id="BMMK01000005">
    <property type="protein sequence ID" value="GGM46511.1"/>
    <property type="molecule type" value="Genomic_DNA"/>
</dbReference>
<dbReference type="Proteomes" id="UP000637578">
    <property type="component" value="Unassembled WGS sequence"/>
</dbReference>
<sequence>MRSRARLAGHAVHPMLIAFPLGLLVTAVIFDVLFYASARDSFAVVAAHTTAAGVIGGVVASFFGWVDWYAVPSRTRAKRVGLLHGLGNMAVLVLFAISWMLRLDQPTWQPPVLAFVLAVVGLVVATIAAWLGGELVERLGMGVDESANLNAPSSLARPSH</sequence>
<accession>A0A8J3C9N5</accession>
<keyword evidence="1" id="KW-0812">Transmembrane</keyword>
<organism evidence="3 4">
    <name type="scientific">Longimycelium tulufanense</name>
    <dbReference type="NCBI Taxonomy" id="907463"/>
    <lineage>
        <taxon>Bacteria</taxon>
        <taxon>Bacillati</taxon>
        <taxon>Actinomycetota</taxon>
        <taxon>Actinomycetes</taxon>
        <taxon>Pseudonocardiales</taxon>
        <taxon>Pseudonocardiaceae</taxon>
        <taxon>Longimycelium</taxon>
    </lineage>
</organism>
<keyword evidence="4" id="KW-1185">Reference proteome</keyword>
<keyword evidence="1" id="KW-0472">Membrane</keyword>
<protein>
    <submittedName>
        <fullName evidence="3">Membrane protein</fullName>
    </submittedName>
</protein>